<keyword evidence="8 16" id="KW-1278">Translocase</keyword>
<evidence type="ECO:0000256" key="1">
    <source>
        <dbReference type="ARBA" id="ARBA00022448"/>
    </source>
</evidence>
<sequence length="269" mass="29404">MEPAQNMGLWARFKALPLDSAPRTITVAVVLCLFCSMIVSGAAVMLRPQQELNKALDKKVNILKVAGLYEPGVDVVEAYERVEPRLVDLETGTFTDIADPNTYDQRAAANDPTMSVALDDDPASIKRQAKVASVYLIRNEAGAIERIILPVHGYGLWSTLYGFVALEADGNEVYGLRFYDHAETPGLGAEVDNPRWQAQWPGKKIYGEDGDVRISVAKSAGSGPNAQDYHIDSLSGATLTSRGVDNLIQFWMGERGFKPFLENLKNGDA</sequence>
<dbReference type="GO" id="GO:0016655">
    <property type="term" value="F:oxidoreductase activity, acting on NAD(P)H, quinone or similar compound as acceptor"/>
    <property type="evidence" value="ECO:0007669"/>
    <property type="project" value="UniProtKB-UniRule"/>
</dbReference>
<evidence type="ECO:0000256" key="5">
    <source>
        <dbReference type="ARBA" id="ARBA00022630"/>
    </source>
</evidence>
<evidence type="ECO:0000313" key="19">
    <source>
        <dbReference type="EMBL" id="OKL42393.1"/>
    </source>
</evidence>
<keyword evidence="15 16" id="KW-0739">Sodium transport</keyword>
<feature type="transmembrane region" description="Helical" evidence="16">
    <location>
        <begin position="25"/>
        <end position="46"/>
    </location>
</feature>
<proteinExistence type="inferred from homology"/>
<comment type="catalytic activity">
    <reaction evidence="16 17">
        <text>a ubiquinone + n Na(+)(in) + NADH + H(+) = a ubiquinol + n Na(+)(out) + NAD(+)</text>
        <dbReference type="Rhea" id="RHEA:47748"/>
        <dbReference type="Rhea" id="RHEA-COMP:9565"/>
        <dbReference type="Rhea" id="RHEA-COMP:9566"/>
        <dbReference type="ChEBI" id="CHEBI:15378"/>
        <dbReference type="ChEBI" id="CHEBI:16389"/>
        <dbReference type="ChEBI" id="CHEBI:17976"/>
        <dbReference type="ChEBI" id="CHEBI:29101"/>
        <dbReference type="ChEBI" id="CHEBI:57540"/>
        <dbReference type="ChEBI" id="CHEBI:57945"/>
        <dbReference type="EC" id="7.2.1.1"/>
    </reaction>
</comment>
<evidence type="ECO:0000256" key="10">
    <source>
        <dbReference type="ARBA" id="ARBA00023027"/>
    </source>
</evidence>
<keyword evidence="13 16" id="KW-0830">Ubiquinone</keyword>
<keyword evidence="2 16" id="KW-1003">Cell membrane</keyword>
<dbReference type="AlphaFoldDB" id="A0A1U7JCD7"/>
<evidence type="ECO:0000256" key="13">
    <source>
        <dbReference type="ARBA" id="ARBA00023075"/>
    </source>
</evidence>
<dbReference type="Proteomes" id="UP000185783">
    <property type="component" value="Unassembled WGS sequence"/>
</dbReference>
<dbReference type="OrthoDB" id="9786835at2"/>
<dbReference type="PIRSF" id="PIRSF009437">
    <property type="entry name" value="NQR-1_subunit_C"/>
    <property type="match status" value="1"/>
</dbReference>
<dbReference type="InterPro" id="IPR010204">
    <property type="entry name" value="NqrC"/>
</dbReference>
<dbReference type="PANTHER" id="PTHR37838:SF1">
    <property type="entry name" value="NA(+)-TRANSLOCATING NADH-QUINONE REDUCTASE SUBUNIT C"/>
    <property type="match status" value="1"/>
</dbReference>
<evidence type="ECO:0000256" key="12">
    <source>
        <dbReference type="ARBA" id="ARBA00023065"/>
    </source>
</evidence>
<dbReference type="STRING" id="197461.A3843_00200"/>
<name>A0A1U7JCD7_9HYPH</name>
<keyword evidence="14 16" id="KW-0472">Membrane</keyword>
<keyword evidence="11 16" id="KW-0915">Sodium</keyword>
<evidence type="ECO:0000256" key="17">
    <source>
        <dbReference type="PIRNR" id="PIRNR009437"/>
    </source>
</evidence>
<keyword evidence="6 16" id="KW-0288">FMN</keyword>
<evidence type="ECO:0000256" key="3">
    <source>
        <dbReference type="ARBA" id="ARBA00022519"/>
    </source>
</evidence>
<comment type="similarity">
    <text evidence="16 17">Belongs to the NqrC family.</text>
</comment>
<accession>A0A1U7JCD7</accession>
<dbReference type="GO" id="GO:0006814">
    <property type="term" value="P:sodium ion transport"/>
    <property type="evidence" value="ECO:0007669"/>
    <property type="project" value="UniProtKB-UniRule"/>
</dbReference>
<evidence type="ECO:0000256" key="11">
    <source>
        <dbReference type="ARBA" id="ARBA00023053"/>
    </source>
</evidence>
<keyword evidence="20" id="KW-1185">Reference proteome</keyword>
<evidence type="ECO:0000313" key="20">
    <source>
        <dbReference type="Proteomes" id="UP000185783"/>
    </source>
</evidence>
<dbReference type="PANTHER" id="PTHR37838">
    <property type="entry name" value="NA(+)-TRANSLOCATING NADH-QUINONE REDUCTASE SUBUNIT C"/>
    <property type="match status" value="1"/>
</dbReference>
<evidence type="ECO:0000256" key="8">
    <source>
        <dbReference type="ARBA" id="ARBA00022967"/>
    </source>
</evidence>
<organism evidence="19 20">
    <name type="scientific">Pseudovibrio exalbescens</name>
    <dbReference type="NCBI Taxonomy" id="197461"/>
    <lineage>
        <taxon>Bacteria</taxon>
        <taxon>Pseudomonadati</taxon>
        <taxon>Pseudomonadota</taxon>
        <taxon>Alphaproteobacteria</taxon>
        <taxon>Hyphomicrobiales</taxon>
        <taxon>Stappiaceae</taxon>
        <taxon>Pseudovibrio</taxon>
    </lineage>
</organism>
<dbReference type="Pfam" id="PF04205">
    <property type="entry name" value="FMN_bind"/>
    <property type="match status" value="1"/>
</dbReference>
<dbReference type="NCBIfam" id="TIGR01938">
    <property type="entry name" value="nqrC"/>
    <property type="match status" value="1"/>
</dbReference>
<keyword evidence="1 16" id="KW-0813">Transport</keyword>
<comment type="function">
    <text evidence="16">NQR complex catalyzes the reduction of ubiquinone-1 to ubiquinol by two successive reactions, coupled with the transport of Na(+) ions from the cytoplasm to the periplasm. NqrA to NqrE are probably involved in the second step, the conversion of ubisemiquinone to ubiquinol.</text>
</comment>
<evidence type="ECO:0000256" key="2">
    <source>
        <dbReference type="ARBA" id="ARBA00022475"/>
    </source>
</evidence>
<comment type="subcellular location">
    <subcellularLocation>
        <location evidence="16">Cell membrane</location>
        <topology evidence="16">Single-pass membrane protein</topology>
    </subcellularLocation>
</comment>
<dbReference type="EMBL" id="LVVZ01000045">
    <property type="protein sequence ID" value="OKL42393.1"/>
    <property type="molecule type" value="Genomic_DNA"/>
</dbReference>
<comment type="caution">
    <text evidence="16">Lacks conserved residue(s) required for the propagation of feature annotation.</text>
</comment>
<keyword evidence="10 16" id="KW-0520">NAD</keyword>
<dbReference type="GO" id="GO:0010181">
    <property type="term" value="F:FMN binding"/>
    <property type="evidence" value="ECO:0007669"/>
    <property type="project" value="UniProtKB-UniRule"/>
</dbReference>
<feature type="domain" description="FMN-binding" evidence="18">
    <location>
        <begin position="155"/>
        <end position="255"/>
    </location>
</feature>
<keyword evidence="9 16" id="KW-1133">Transmembrane helix</keyword>
<dbReference type="InterPro" id="IPR007329">
    <property type="entry name" value="FMN-bd"/>
</dbReference>
<comment type="cofactor">
    <cofactor evidence="16 17">
        <name>FMN</name>
        <dbReference type="ChEBI" id="CHEBI:58210"/>
    </cofactor>
</comment>
<keyword evidence="7 16" id="KW-0812">Transmembrane</keyword>
<keyword evidence="3" id="KW-0997">Cell inner membrane</keyword>
<comment type="subunit">
    <text evidence="16 17">Composed of six subunits; NqrA, NqrB, NqrC, NqrD, NqrE and NqrF.</text>
</comment>
<evidence type="ECO:0000256" key="7">
    <source>
        <dbReference type="ARBA" id="ARBA00022692"/>
    </source>
</evidence>
<dbReference type="SMART" id="SM00900">
    <property type="entry name" value="FMN_bind"/>
    <property type="match status" value="1"/>
</dbReference>
<evidence type="ECO:0000256" key="14">
    <source>
        <dbReference type="ARBA" id="ARBA00023136"/>
    </source>
</evidence>
<evidence type="ECO:0000256" key="15">
    <source>
        <dbReference type="ARBA" id="ARBA00023201"/>
    </source>
</evidence>
<evidence type="ECO:0000256" key="6">
    <source>
        <dbReference type="ARBA" id="ARBA00022643"/>
    </source>
</evidence>
<dbReference type="EC" id="7.2.1.1" evidence="16 17"/>
<keyword evidence="5 16" id="KW-0285">Flavoprotein</keyword>
<dbReference type="NCBIfam" id="NF003749">
    <property type="entry name" value="PRK05346.1-5"/>
    <property type="match status" value="1"/>
</dbReference>
<evidence type="ECO:0000256" key="9">
    <source>
        <dbReference type="ARBA" id="ARBA00022989"/>
    </source>
</evidence>
<feature type="modified residue" description="FMN phosphoryl threonine" evidence="16">
    <location>
        <position position="238"/>
    </location>
</feature>
<dbReference type="GO" id="GO:0005886">
    <property type="term" value="C:plasma membrane"/>
    <property type="evidence" value="ECO:0007669"/>
    <property type="project" value="UniProtKB-SubCell"/>
</dbReference>
<evidence type="ECO:0000256" key="16">
    <source>
        <dbReference type="HAMAP-Rule" id="MF_00427"/>
    </source>
</evidence>
<gene>
    <name evidence="16" type="primary">nqrC</name>
    <name evidence="19" type="ORF">A3843_00200</name>
</gene>
<evidence type="ECO:0000256" key="4">
    <source>
        <dbReference type="ARBA" id="ARBA00022553"/>
    </source>
</evidence>
<dbReference type="HAMAP" id="MF_00427">
    <property type="entry name" value="NqrC"/>
    <property type="match status" value="1"/>
</dbReference>
<comment type="caution">
    <text evidence="19">The sequence shown here is derived from an EMBL/GenBank/DDBJ whole genome shotgun (WGS) entry which is preliminary data.</text>
</comment>
<keyword evidence="12 16" id="KW-0406">Ion transport</keyword>
<evidence type="ECO:0000259" key="18">
    <source>
        <dbReference type="SMART" id="SM00900"/>
    </source>
</evidence>
<keyword evidence="4 16" id="KW-0597">Phosphoprotein</keyword>
<reference evidence="19 20" key="1">
    <citation type="submission" date="2016-03" db="EMBL/GenBank/DDBJ databases">
        <title>Genome sequence of Nesiotobacter sp. nov., a moderately halophilic alphaproteobacterium isolated from the Yellow Sea, China.</title>
        <authorList>
            <person name="Zhang G."/>
            <person name="Zhang R."/>
        </authorList>
    </citation>
    <scope>NUCLEOTIDE SEQUENCE [LARGE SCALE GENOMIC DNA]</scope>
    <source>
        <strain evidence="19 20">WB1-6</strain>
    </source>
</reference>
<protein>
    <recommendedName>
        <fullName evidence="16 17">Na(+)-translocating NADH-quinone reductase subunit C</fullName>
        <shortName evidence="16 17">Na(+)-NQR subunit C</shortName>
        <shortName evidence="16 17">Na(+)-translocating NQR subunit C</shortName>
        <ecNumber evidence="16 17">7.2.1.1</ecNumber>
    </recommendedName>
    <alternativeName>
        <fullName evidence="16 17">NQR complex subunit C</fullName>
    </alternativeName>
    <alternativeName>
        <fullName evidence="16 17">NQR-1 subunit C</fullName>
    </alternativeName>
</protein>